<evidence type="ECO:0000313" key="1">
    <source>
        <dbReference type="Proteomes" id="UP000515153"/>
    </source>
</evidence>
<reference evidence="2" key="3">
    <citation type="submission" date="2025-08" db="UniProtKB">
        <authorList>
            <consortium name="RefSeq"/>
        </authorList>
    </citation>
    <scope>IDENTIFICATION</scope>
    <source>
        <strain evidence="2">NI907</strain>
    </source>
</reference>
<protein>
    <submittedName>
        <fullName evidence="2">Uncharacterized protein</fullName>
    </submittedName>
</protein>
<reference evidence="2" key="1">
    <citation type="journal article" date="2019" name="Mol. Biol. Evol.">
        <title>Blast fungal genomes show frequent chromosomal changes, gene gains and losses, and effector gene turnover.</title>
        <authorList>
            <person name="Gomez Luciano L.B."/>
            <person name="Jason Tsai I."/>
            <person name="Chuma I."/>
            <person name="Tosa Y."/>
            <person name="Chen Y.H."/>
            <person name="Li J.Y."/>
            <person name="Li M.Y."/>
            <person name="Jade Lu M.Y."/>
            <person name="Nakayashiki H."/>
            <person name="Li W.H."/>
        </authorList>
    </citation>
    <scope>NUCLEOTIDE SEQUENCE</scope>
    <source>
        <strain evidence="2">NI907</strain>
    </source>
</reference>
<sequence length="40" mass="4746">MEIVQVSLESGRWASLDWRKRSDEENWKGGWMKEHRTGVA</sequence>
<gene>
    <name evidence="2" type="ORF">PgNI_03301</name>
</gene>
<proteinExistence type="predicted"/>
<evidence type="ECO:0000313" key="2">
    <source>
        <dbReference type="RefSeq" id="XP_030985141.1"/>
    </source>
</evidence>
<reference evidence="2" key="2">
    <citation type="submission" date="2019-10" db="EMBL/GenBank/DDBJ databases">
        <authorList>
            <consortium name="NCBI Genome Project"/>
        </authorList>
    </citation>
    <scope>NUCLEOTIDE SEQUENCE</scope>
    <source>
        <strain evidence="2">NI907</strain>
    </source>
</reference>
<dbReference type="RefSeq" id="XP_030985141.1">
    <property type="nucleotide sequence ID" value="XM_031123356.1"/>
</dbReference>
<dbReference type="KEGG" id="pgri:PgNI_03301"/>
<dbReference type="AlphaFoldDB" id="A0A6P8BDE4"/>
<keyword evidence="1" id="KW-1185">Reference proteome</keyword>
<dbReference type="Proteomes" id="UP000515153">
    <property type="component" value="Unplaced"/>
</dbReference>
<dbReference type="GeneID" id="41958266"/>
<accession>A0A6P8BDE4</accession>
<name>A0A6P8BDE4_PYRGI</name>
<organism evidence="1 2">
    <name type="scientific">Pyricularia grisea</name>
    <name type="common">Crabgrass-specific blast fungus</name>
    <name type="synonym">Magnaporthe grisea</name>
    <dbReference type="NCBI Taxonomy" id="148305"/>
    <lineage>
        <taxon>Eukaryota</taxon>
        <taxon>Fungi</taxon>
        <taxon>Dikarya</taxon>
        <taxon>Ascomycota</taxon>
        <taxon>Pezizomycotina</taxon>
        <taxon>Sordariomycetes</taxon>
        <taxon>Sordariomycetidae</taxon>
        <taxon>Magnaporthales</taxon>
        <taxon>Pyriculariaceae</taxon>
        <taxon>Pyricularia</taxon>
    </lineage>
</organism>